<dbReference type="AlphaFoldDB" id="A0A5C3Q1E2"/>
<protein>
    <submittedName>
        <fullName evidence="14">Carbohydrate esterase family 4 protein</fullName>
    </submittedName>
</protein>
<feature type="domain" description="NodB homology" evidence="13">
    <location>
        <begin position="38"/>
        <end position="223"/>
    </location>
</feature>
<evidence type="ECO:0000256" key="3">
    <source>
        <dbReference type="ARBA" id="ARBA00022475"/>
    </source>
</evidence>
<evidence type="ECO:0000256" key="5">
    <source>
        <dbReference type="ARBA" id="ARBA00022723"/>
    </source>
</evidence>
<dbReference type="CDD" id="cd10951">
    <property type="entry name" value="CE4_ClCDA_like"/>
    <property type="match status" value="1"/>
</dbReference>
<dbReference type="GO" id="GO:0071555">
    <property type="term" value="P:cell wall organization"/>
    <property type="evidence" value="ECO:0007669"/>
    <property type="project" value="UniProtKB-KW"/>
</dbReference>
<name>A0A5C3Q1E2_9AGAR</name>
<keyword evidence="5" id="KW-0479">Metal-binding</keyword>
<dbReference type="Proteomes" id="UP000305067">
    <property type="component" value="Unassembled WGS sequence"/>
</dbReference>
<evidence type="ECO:0000256" key="10">
    <source>
        <dbReference type="ARBA" id="ARBA00023288"/>
    </source>
</evidence>
<keyword evidence="7" id="KW-0378">Hydrolase</keyword>
<keyword evidence="15" id="KW-1185">Reference proteome</keyword>
<evidence type="ECO:0000256" key="7">
    <source>
        <dbReference type="ARBA" id="ARBA00022801"/>
    </source>
</evidence>
<evidence type="ECO:0000256" key="11">
    <source>
        <dbReference type="ARBA" id="ARBA00023316"/>
    </source>
</evidence>
<comment type="subcellular location">
    <subcellularLocation>
        <location evidence="2">Cell membrane</location>
        <topology evidence="2">Lipid-anchor</topology>
        <topology evidence="2">GPI-anchor</topology>
    </subcellularLocation>
</comment>
<evidence type="ECO:0000256" key="12">
    <source>
        <dbReference type="SAM" id="SignalP"/>
    </source>
</evidence>
<keyword evidence="8" id="KW-0472">Membrane</keyword>
<evidence type="ECO:0000256" key="8">
    <source>
        <dbReference type="ARBA" id="ARBA00023136"/>
    </source>
</evidence>
<accession>A0A5C3Q1E2</accession>
<dbReference type="EMBL" id="ML178874">
    <property type="protein sequence ID" value="TFK95792.1"/>
    <property type="molecule type" value="Genomic_DNA"/>
</dbReference>
<comment type="cofactor">
    <cofactor evidence="1">
        <name>Co(2+)</name>
        <dbReference type="ChEBI" id="CHEBI:48828"/>
    </cofactor>
</comment>
<dbReference type="Pfam" id="PF01522">
    <property type="entry name" value="Polysacc_deac_1"/>
    <property type="match status" value="1"/>
</dbReference>
<proteinExistence type="predicted"/>
<dbReference type="OrthoDB" id="2125469at2759"/>
<dbReference type="GO" id="GO:0098552">
    <property type="term" value="C:side of membrane"/>
    <property type="evidence" value="ECO:0007669"/>
    <property type="project" value="UniProtKB-KW"/>
</dbReference>
<gene>
    <name evidence="14" type="ORF">BDV98DRAFT_598247</name>
</gene>
<keyword evidence="4" id="KW-0325">Glycoprotein</keyword>
<evidence type="ECO:0000313" key="14">
    <source>
        <dbReference type="EMBL" id="TFK95792.1"/>
    </source>
</evidence>
<dbReference type="PANTHER" id="PTHR46471:SF2">
    <property type="entry name" value="CHITIN DEACETYLASE-RELATED"/>
    <property type="match status" value="1"/>
</dbReference>
<evidence type="ECO:0000256" key="1">
    <source>
        <dbReference type="ARBA" id="ARBA00001941"/>
    </source>
</evidence>
<dbReference type="PROSITE" id="PS51677">
    <property type="entry name" value="NODB"/>
    <property type="match status" value="1"/>
</dbReference>
<dbReference type="PANTHER" id="PTHR46471">
    <property type="entry name" value="CHITIN DEACETYLASE"/>
    <property type="match status" value="1"/>
</dbReference>
<evidence type="ECO:0000313" key="15">
    <source>
        <dbReference type="Proteomes" id="UP000305067"/>
    </source>
</evidence>
<evidence type="ECO:0000256" key="6">
    <source>
        <dbReference type="ARBA" id="ARBA00022729"/>
    </source>
</evidence>
<keyword evidence="4" id="KW-0336">GPI-anchor</keyword>
<dbReference type="InterPro" id="IPR002509">
    <property type="entry name" value="NODB_dom"/>
</dbReference>
<dbReference type="GO" id="GO:0016810">
    <property type="term" value="F:hydrolase activity, acting on carbon-nitrogen (but not peptide) bonds"/>
    <property type="evidence" value="ECO:0007669"/>
    <property type="project" value="InterPro"/>
</dbReference>
<evidence type="ECO:0000256" key="2">
    <source>
        <dbReference type="ARBA" id="ARBA00004609"/>
    </source>
</evidence>
<dbReference type="GO" id="GO:0005975">
    <property type="term" value="P:carbohydrate metabolic process"/>
    <property type="evidence" value="ECO:0007669"/>
    <property type="project" value="InterPro"/>
</dbReference>
<keyword evidence="9" id="KW-0119">Carbohydrate metabolism</keyword>
<feature type="signal peptide" evidence="12">
    <location>
        <begin position="1"/>
        <end position="21"/>
    </location>
</feature>
<evidence type="ECO:0000256" key="9">
    <source>
        <dbReference type="ARBA" id="ARBA00023277"/>
    </source>
</evidence>
<evidence type="ECO:0000259" key="13">
    <source>
        <dbReference type="PROSITE" id="PS51677"/>
    </source>
</evidence>
<keyword evidence="10" id="KW-0449">Lipoprotein</keyword>
<feature type="chain" id="PRO_5022996985" evidence="12">
    <location>
        <begin position="22"/>
        <end position="249"/>
    </location>
</feature>
<keyword evidence="3" id="KW-1003">Cell membrane</keyword>
<dbReference type="InterPro" id="IPR011330">
    <property type="entry name" value="Glyco_hydro/deAcase_b/a-brl"/>
</dbReference>
<evidence type="ECO:0000256" key="4">
    <source>
        <dbReference type="ARBA" id="ARBA00022622"/>
    </source>
</evidence>
<dbReference type="SUPFAM" id="SSF88713">
    <property type="entry name" value="Glycoside hydrolase/deacetylase"/>
    <property type="match status" value="1"/>
</dbReference>
<keyword evidence="11" id="KW-0961">Cell wall biogenesis/degradation</keyword>
<dbReference type="GO" id="GO:0005886">
    <property type="term" value="C:plasma membrane"/>
    <property type="evidence" value="ECO:0007669"/>
    <property type="project" value="UniProtKB-SubCell"/>
</dbReference>
<dbReference type="GO" id="GO:0046872">
    <property type="term" value="F:metal ion binding"/>
    <property type="evidence" value="ECO:0007669"/>
    <property type="project" value="UniProtKB-KW"/>
</dbReference>
<dbReference type="Gene3D" id="3.20.20.370">
    <property type="entry name" value="Glycoside hydrolase/deacetylase"/>
    <property type="match status" value="1"/>
</dbReference>
<keyword evidence="6 12" id="KW-0732">Signal</keyword>
<organism evidence="14 15">
    <name type="scientific">Pterulicium gracile</name>
    <dbReference type="NCBI Taxonomy" id="1884261"/>
    <lineage>
        <taxon>Eukaryota</taxon>
        <taxon>Fungi</taxon>
        <taxon>Dikarya</taxon>
        <taxon>Basidiomycota</taxon>
        <taxon>Agaricomycotina</taxon>
        <taxon>Agaricomycetes</taxon>
        <taxon>Agaricomycetidae</taxon>
        <taxon>Agaricales</taxon>
        <taxon>Pleurotineae</taxon>
        <taxon>Pterulaceae</taxon>
        <taxon>Pterulicium</taxon>
    </lineage>
</organism>
<sequence>MRFTLITSLVASVVLLQGAIAAPHNPLAQVVTKCKKNNTVALTFDDGPYEYAYDLSKALVAAGGKGTFFLNGNNYECIYSDDNVKRIHYLHEQGHQLASHTWNHKHLNTLKRHDLEFELGSVSDALERIAGLRPAFMRPPFGEYNNLVREVAASIGETVVIWDFDSTDSIGATPEESKALYDKTISEKPKSILALNHEVYRTSVQDVLPYAISKLTEAGYELVTLAECLGEEPYQNVGKPGKKDGMWKC</sequence>
<reference evidence="14 15" key="1">
    <citation type="journal article" date="2019" name="Nat. Ecol. Evol.">
        <title>Megaphylogeny resolves global patterns of mushroom evolution.</title>
        <authorList>
            <person name="Varga T."/>
            <person name="Krizsan K."/>
            <person name="Foldi C."/>
            <person name="Dima B."/>
            <person name="Sanchez-Garcia M."/>
            <person name="Sanchez-Ramirez S."/>
            <person name="Szollosi G.J."/>
            <person name="Szarkandi J.G."/>
            <person name="Papp V."/>
            <person name="Albert L."/>
            <person name="Andreopoulos W."/>
            <person name="Angelini C."/>
            <person name="Antonin V."/>
            <person name="Barry K.W."/>
            <person name="Bougher N.L."/>
            <person name="Buchanan P."/>
            <person name="Buyck B."/>
            <person name="Bense V."/>
            <person name="Catcheside P."/>
            <person name="Chovatia M."/>
            <person name="Cooper J."/>
            <person name="Damon W."/>
            <person name="Desjardin D."/>
            <person name="Finy P."/>
            <person name="Geml J."/>
            <person name="Haridas S."/>
            <person name="Hughes K."/>
            <person name="Justo A."/>
            <person name="Karasinski D."/>
            <person name="Kautmanova I."/>
            <person name="Kiss B."/>
            <person name="Kocsube S."/>
            <person name="Kotiranta H."/>
            <person name="LaButti K.M."/>
            <person name="Lechner B.E."/>
            <person name="Liimatainen K."/>
            <person name="Lipzen A."/>
            <person name="Lukacs Z."/>
            <person name="Mihaltcheva S."/>
            <person name="Morgado L.N."/>
            <person name="Niskanen T."/>
            <person name="Noordeloos M.E."/>
            <person name="Ohm R.A."/>
            <person name="Ortiz-Santana B."/>
            <person name="Ovrebo C."/>
            <person name="Racz N."/>
            <person name="Riley R."/>
            <person name="Savchenko A."/>
            <person name="Shiryaev A."/>
            <person name="Soop K."/>
            <person name="Spirin V."/>
            <person name="Szebenyi C."/>
            <person name="Tomsovsky M."/>
            <person name="Tulloss R.E."/>
            <person name="Uehling J."/>
            <person name="Grigoriev I.V."/>
            <person name="Vagvolgyi C."/>
            <person name="Papp T."/>
            <person name="Martin F.M."/>
            <person name="Miettinen O."/>
            <person name="Hibbett D.S."/>
            <person name="Nagy L.G."/>
        </authorList>
    </citation>
    <scope>NUCLEOTIDE SEQUENCE [LARGE SCALE GENOMIC DNA]</scope>
    <source>
        <strain evidence="14 15">CBS 309.79</strain>
    </source>
</reference>